<gene>
    <name evidence="8" type="ORF">SCNU_13423</name>
</gene>
<comment type="caution">
    <text evidence="8">The sequence shown here is derived from an EMBL/GenBank/DDBJ whole genome shotgun (WGS) entry which is preliminary data.</text>
</comment>
<dbReference type="PANTHER" id="PTHR30474:SF3">
    <property type="entry name" value="PEPTIDOGLYCAN GLYCOSYLTRANSFERASE RODA"/>
    <property type="match status" value="1"/>
</dbReference>
<keyword evidence="3" id="KW-0133">Cell shape</keyword>
<name>F1YLC5_9ACTN</name>
<feature type="transmembrane region" description="Helical" evidence="7">
    <location>
        <begin position="430"/>
        <end position="449"/>
    </location>
</feature>
<organism evidence="8 9">
    <name type="scientific">Gordonia neofelifaecis NRRL B-59395</name>
    <dbReference type="NCBI Taxonomy" id="644548"/>
    <lineage>
        <taxon>Bacteria</taxon>
        <taxon>Bacillati</taxon>
        <taxon>Actinomycetota</taxon>
        <taxon>Actinomycetes</taxon>
        <taxon>Mycobacteriales</taxon>
        <taxon>Gordoniaceae</taxon>
        <taxon>Gordonia</taxon>
    </lineage>
</organism>
<keyword evidence="9" id="KW-1185">Reference proteome</keyword>
<evidence type="ECO:0000313" key="8">
    <source>
        <dbReference type="EMBL" id="EGD54585.1"/>
    </source>
</evidence>
<protein>
    <submittedName>
        <fullName evidence="8">Cell cycle protein</fullName>
    </submittedName>
</protein>
<evidence type="ECO:0000256" key="3">
    <source>
        <dbReference type="ARBA" id="ARBA00022960"/>
    </source>
</evidence>
<feature type="transmembrane region" description="Helical" evidence="7">
    <location>
        <begin position="397"/>
        <end position="418"/>
    </location>
</feature>
<dbReference type="Proteomes" id="UP000035065">
    <property type="component" value="Unassembled WGS sequence"/>
</dbReference>
<dbReference type="GO" id="GO:0051301">
    <property type="term" value="P:cell division"/>
    <property type="evidence" value="ECO:0007669"/>
    <property type="project" value="InterPro"/>
</dbReference>
<comment type="subcellular location">
    <subcellularLocation>
        <location evidence="1">Membrane</location>
        <topology evidence="1">Multi-pass membrane protein</topology>
    </subcellularLocation>
</comment>
<feature type="transmembrane region" description="Helical" evidence="7">
    <location>
        <begin position="193"/>
        <end position="213"/>
    </location>
</feature>
<evidence type="ECO:0000256" key="7">
    <source>
        <dbReference type="SAM" id="Phobius"/>
    </source>
</evidence>
<feature type="transmembrane region" description="Helical" evidence="7">
    <location>
        <begin position="155"/>
        <end position="173"/>
    </location>
</feature>
<feature type="region of interest" description="Disordered" evidence="6">
    <location>
        <begin position="1"/>
        <end position="21"/>
    </location>
</feature>
<dbReference type="STRING" id="644548.SCNU_13423"/>
<dbReference type="PANTHER" id="PTHR30474">
    <property type="entry name" value="CELL CYCLE PROTEIN"/>
    <property type="match status" value="1"/>
</dbReference>
<feature type="transmembrane region" description="Helical" evidence="7">
    <location>
        <begin position="58"/>
        <end position="74"/>
    </location>
</feature>
<keyword evidence="4 7" id="KW-1133">Transmembrane helix</keyword>
<feature type="transmembrane region" description="Helical" evidence="7">
    <location>
        <begin position="234"/>
        <end position="251"/>
    </location>
</feature>
<feature type="transmembrane region" description="Helical" evidence="7">
    <location>
        <begin position="86"/>
        <end position="105"/>
    </location>
</feature>
<evidence type="ECO:0000256" key="6">
    <source>
        <dbReference type="SAM" id="MobiDB-lite"/>
    </source>
</evidence>
<dbReference type="eggNOG" id="COG0772">
    <property type="taxonomic scope" value="Bacteria"/>
</dbReference>
<reference evidence="8 9" key="1">
    <citation type="journal article" date="2011" name="J. Bacteriol.">
        <title>Draft Genome Sequence of Gordonia neofelifaecis NRRL B-59395, a Cholesterol-Degrading Actinomycete.</title>
        <authorList>
            <person name="Ge F."/>
            <person name="Li W."/>
            <person name="Chen G."/>
            <person name="Liu Y."/>
            <person name="Zhang G."/>
            <person name="Yong B."/>
            <person name="Wang Q."/>
            <person name="Wang N."/>
            <person name="Huang Z."/>
            <person name="Li W."/>
            <person name="Wang J."/>
            <person name="Wu C."/>
            <person name="Xie Q."/>
            <person name="Liu G."/>
        </authorList>
    </citation>
    <scope>NUCLEOTIDE SEQUENCE [LARGE SCALE GENOMIC DNA]</scope>
    <source>
        <strain evidence="8 9">NRRL B-59395</strain>
    </source>
</reference>
<evidence type="ECO:0000313" key="9">
    <source>
        <dbReference type="Proteomes" id="UP000035065"/>
    </source>
</evidence>
<proteinExistence type="predicted"/>
<dbReference type="GO" id="GO:0015648">
    <property type="term" value="F:lipid-linked peptidoglycan transporter activity"/>
    <property type="evidence" value="ECO:0007669"/>
    <property type="project" value="TreeGrafter"/>
</dbReference>
<dbReference type="GO" id="GO:0032153">
    <property type="term" value="C:cell division site"/>
    <property type="evidence" value="ECO:0007669"/>
    <property type="project" value="TreeGrafter"/>
</dbReference>
<accession>F1YLC5</accession>
<sequence>MSERRMTSAPPVHAPAAPAPKSAGRTTELWLLSFAVFVVFAALLTVQAAQDQTLSWDLVKYLAAYVVLFGVAHLSIRRFAPYADPLLLPCVALLNGLGLVMIHRLDLGSSRHDEVVKADEVTHNADQQLLWLVLGIIAFSLTLMLVRDHRTLSRYAYTLGVSGLIFLAIPAILPASMAEVNGSRNWIILPGFSIQPGEFSKILIIIFSAAFLVSRRDLFTTAGKQFAGIDFPRLRDLGPLLAAWLIAIGVLALENDLGTPLLIFATVLTMLYIATSRVSWLMLGVTLFALGATVAYQLFEHLRVRVSIWQDPFAQYDTYGYQIAQSLFGFATGGMFGTGLGSGRPNIVPFANTDFILTSFGEELGLAGIAAILMLYLIVTIRGLRAAIAVRDSFGKLLAAGLSFTIVFQVFVVLGGVSKLIPLTGLTTPFLAYGGSSLLANYILLALLIRVSNASREPDVPKPRTPNSVDAMSTRVVRKQ</sequence>
<feature type="region of interest" description="Disordered" evidence="6">
    <location>
        <begin position="456"/>
        <end position="480"/>
    </location>
</feature>
<dbReference type="GO" id="GO:0008360">
    <property type="term" value="P:regulation of cell shape"/>
    <property type="evidence" value="ECO:0007669"/>
    <property type="project" value="UniProtKB-KW"/>
</dbReference>
<dbReference type="GO" id="GO:0005886">
    <property type="term" value="C:plasma membrane"/>
    <property type="evidence" value="ECO:0007669"/>
    <property type="project" value="TreeGrafter"/>
</dbReference>
<evidence type="ECO:0000256" key="2">
    <source>
        <dbReference type="ARBA" id="ARBA00022692"/>
    </source>
</evidence>
<dbReference type="EMBL" id="AEUD01000011">
    <property type="protein sequence ID" value="EGD54585.1"/>
    <property type="molecule type" value="Genomic_DNA"/>
</dbReference>
<feature type="transmembrane region" description="Helical" evidence="7">
    <location>
        <begin position="129"/>
        <end position="146"/>
    </location>
</feature>
<feature type="transmembrane region" description="Helical" evidence="7">
    <location>
        <begin position="364"/>
        <end position="385"/>
    </location>
</feature>
<evidence type="ECO:0000256" key="1">
    <source>
        <dbReference type="ARBA" id="ARBA00004141"/>
    </source>
</evidence>
<dbReference type="InterPro" id="IPR001182">
    <property type="entry name" value="FtsW/RodA"/>
</dbReference>
<dbReference type="AlphaFoldDB" id="F1YLC5"/>
<keyword evidence="5 7" id="KW-0472">Membrane</keyword>
<feature type="compositionally biased region" description="Low complexity" evidence="6">
    <location>
        <begin position="9"/>
        <end position="20"/>
    </location>
</feature>
<evidence type="ECO:0000256" key="4">
    <source>
        <dbReference type="ARBA" id="ARBA00022989"/>
    </source>
</evidence>
<dbReference type="Pfam" id="PF01098">
    <property type="entry name" value="FTSW_RODA_SPOVE"/>
    <property type="match status" value="1"/>
</dbReference>
<keyword evidence="2 7" id="KW-0812">Transmembrane</keyword>
<evidence type="ECO:0000256" key="5">
    <source>
        <dbReference type="ARBA" id="ARBA00023136"/>
    </source>
</evidence>
<feature type="transmembrane region" description="Helical" evidence="7">
    <location>
        <begin position="280"/>
        <end position="299"/>
    </location>
</feature>